<proteinExistence type="predicted"/>
<dbReference type="AlphaFoldDB" id="A0A7H0VCD5"/>
<dbReference type="KEGG" id="chyd:H4K34_13480"/>
<keyword evidence="3" id="KW-1185">Reference proteome</keyword>
<evidence type="ECO:0000313" key="3">
    <source>
        <dbReference type="Proteomes" id="UP000516305"/>
    </source>
</evidence>
<organism evidence="2 3">
    <name type="scientific">Croceimicrobium hydrocarbonivorans</name>
    <dbReference type="NCBI Taxonomy" id="2761580"/>
    <lineage>
        <taxon>Bacteria</taxon>
        <taxon>Pseudomonadati</taxon>
        <taxon>Bacteroidota</taxon>
        <taxon>Flavobacteriia</taxon>
        <taxon>Flavobacteriales</taxon>
        <taxon>Owenweeksiaceae</taxon>
        <taxon>Croceimicrobium</taxon>
    </lineage>
</organism>
<dbReference type="GO" id="GO:0005506">
    <property type="term" value="F:iron ion binding"/>
    <property type="evidence" value="ECO:0007669"/>
    <property type="project" value="InterPro"/>
</dbReference>
<gene>
    <name evidence="2" type="ORF">H4K34_13480</name>
</gene>
<dbReference type="RefSeq" id="WP_210757913.1">
    <property type="nucleotide sequence ID" value="NZ_CP060139.1"/>
</dbReference>
<feature type="region of interest" description="Disordered" evidence="1">
    <location>
        <begin position="31"/>
        <end position="50"/>
    </location>
</feature>
<name>A0A7H0VCD5_9FLAO</name>
<dbReference type="GO" id="GO:0020037">
    <property type="term" value="F:heme binding"/>
    <property type="evidence" value="ECO:0007669"/>
    <property type="project" value="InterPro"/>
</dbReference>
<dbReference type="GO" id="GO:0009055">
    <property type="term" value="F:electron transfer activity"/>
    <property type="evidence" value="ECO:0007669"/>
    <property type="project" value="InterPro"/>
</dbReference>
<protein>
    <recommendedName>
        <fullName evidence="4">Cytochrome c</fullName>
    </recommendedName>
</protein>
<dbReference type="PROSITE" id="PS51257">
    <property type="entry name" value="PROKAR_LIPOPROTEIN"/>
    <property type="match status" value="1"/>
</dbReference>
<evidence type="ECO:0000313" key="2">
    <source>
        <dbReference type="EMBL" id="QNR23383.1"/>
    </source>
</evidence>
<evidence type="ECO:0008006" key="4">
    <source>
        <dbReference type="Google" id="ProtNLM"/>
    </source>
</evidence>
<dbReference type="GO" id="GO:0022900">
    <property type="term" value="P:electron transport chain"/>
    <property type="evidence" value="ECO:0007669"/>
    <property type="project" value="InterPro"/>
</dbReference>
<sequence>MNRFSKLFIGGCLIGASFFVACQQESNSETQAAEAATKDQAPQPKKELEMNEPSELALLMRSMYDRNLALKKQIMEGDIPESFPEDFLTIHTAKANEKLNETFDALAKEYIKNMEAITKAENREEGIKAYNNMVGTCASCHTIYCQGPLPKIRKMRIQEGES</sequence>
<dbReference type="EMBL" id="CP060139">
    <property type="protein sequence ID" value="QNR23383.1"/>
    <property type="molecule type" value="Genomic_DNA"/>
</dbReference>
<dbReference type="SUPFAM" id="SSF47175">
    <property type="entry name" value="Cytochromes"/>
    <property type="match status" value="1"/>
</dbReference>
<dbReference type="Proteomes" id="UP000516305">
    <property type="component" value="Chromosome"/>
</dbReference>
<accession>A0A7H0VCD5</accession>
<evidence type="ECO:0000256" key="1">
    <source>
        <dbReference type="SAM" id="MobiDB-lite"/>
    </source>
</evidence>
<dbReference type="InterPro" id="IPR010980">
    <property type="entry name" value="Cyt_c/b562"/>
</dbReference>
<reference evidence="2 3" key="1">
    <citation type="submission" date="2020-08" db="EMBL/GenBank/DDBJ databases">
        <title>Croceimicrobium hydrocarbonivorans gen. nov., sp. nov., a novel marine bacterium isolated from a bacterial consortium that degrades polyethylene terephthalate.</title>
        <authorList>
            <person name="Liu R."/>
        </authorList>
    </citation>
    <scope>NUCLEOTIDE SEQUENCE [LARGE SCALE GENOMIC DNA]</scope>
    <source>
        <strain evidence="2 3">A20-9</strain>
    </source>
</reference>